<keyword evidence="1" id="KW-0472">Membrane</keyword>
<dbReference type="Proteomes" id="UP000269154">
    <property type="component" value="Unassembled WGS sequence"/>
</dbReference>
<feature type="transmembrane region" description="Helical" evidence="1">
    <location>
        <begin position="12"/>
        <end position="31"/>
    </location>
</feature>
<sequence length="550" mass="63294">MKLVSWQKNQSLRVVLVAAIAFFVLCLLFNLHRYYSFYASYDQGIFNQVFWNSIHGRFFQSSLSSALSTNVVHQGQVPEVYYHRLGQHFTPALLLWLPIYALFPYPVTLTVLQVTLVTGAGLVLYILARHYLQPPLSAIITISFYCANAVIGPTLGNFHDICQIPIFVFSLLLAMEKRWWPLFWILVVLILAVREDAGVVLFGVGFYLILSKRYPKIGLAICTFSFVYMVALTNLIMPLFSEDISQRFMMERFGQYAEGDEASTLEIIWGMISNPWRLIAEIFTPFFGTIKYLLGQWLPLAFVPAVAPASWMIAGFPLLKLFSAQGLSVLSITIRYAMTVVPGLFYGAILWWGKRESEVENSPLPSGKFRRFWVICICLSLFFTFTSNPNRTFYFLVPDSVKPWVYVPAHQQWQHVGKMRPLLGKIPDDASVAATTYIIPHLSSRRAILRFPRMQFRNDAREVEKVQYIIVDLWRLNRYRVAFKSDRQRLEKIVPRIEELYNSGEYGITDFRDGVVLMEKGVVSDLDALDGWENFRMKKESGDRSQESVK</sequence>
<organism evidence="2 3">
    <name type="scientific">Okeania hirsuta</name>
    <dbReference type="NCBI Taxonomy" id="1458930"/>
    <lineage>
        <taxon>Bacteria</taxon>
        <taxon>Bacillati</taxon>
        <taxon>Cyanobacteriota</taxon>
        <taxon>Cyanophyceae</taxon>
        <taxon>Oscillatoriophycideae</taxon>
        <taxon>Oscillatoriales</taxon>
        <taxon>Microcoleaceae</taxon>
        <taxon>Okeania</taxon>
    </lineage>
</organism>
<keyword evidence="3" id="KW-1185">Reference proteome</keyword>
<feature type="transmembrane region" description="Helical" evidence="1">
    <location>
        <begin position="103"/>
        <end position="128"/>
    </location>
</feature>
<dbReference type="RefSeq" id="WP_124155121.1">
    <property type="nucleotide sequence ID" value="NZ_CAWOLW010000040.1"/>
</dbReference>
<proteinExistence type="predicted"/>
<keyword evidence="1" id="KW-0812">Transmembrane</keyword>
<dbReference type="Pfam" id="PF09852">
    <property type="entry name" value="DUF2079"/>
    <property type="match status" value="1"/>
</dbReference>
<protein>
    <submittedName>
        <fullName evidence="2">DUF2079 domain-containing protein</fullName>
    </submittedName>
</protein>
<feature type="transmembrane region" description="Helical" evidence="1">
    <location>
        <begin position="300"/>
        <end position="322"/>
    </location>
</feature>
<dbReference type="EMBL" id="RCBY01000134">
    <property type="protein sequence ID" value="RQH34493.1"/>
    <property type="molecule type" value="Genomic_DNA"/>
</dbReference>
<accession>A0A3N6P794</accession>
<feature type="transmembrane region" description="Helical" evidence="1">
    <location>
        <begin position="334"/>
        <end position="352"/>
    </location>
</feature>
<reference evidence="2 3" key="1">
    <citation type="journal article" date="2018" name="ACS Chem. Biol.">
        <title>Ketoreductase domain dysfunction expands chemodiversity: malyngamide biosynthesis in the cyanobacterium Okeania hirsuta.</title>
        <authorList>
            <person name="Moss N.A."/>
            <person name="Leao T."/>
            <person name="Rankin M."/>
            <person name="McCullough T.M."/>
            <person name="Qu P."/>
            <person name="Korobeynikov A."/>
            <person name="Smith J.L."/>
            <person name="Gerwick L."/>
            <person name="Gerwick W.H."/>
        </authorList>
    </citation>
    <scope>NUCLEOTIDE SEQUENCE [LARGE SCALE GENOMIC DNA]</scope>
    <source>
        <strain evidence="2 3">PAB10Feb10-1</strain>
    </source>
</reference>
<evidence type="ECO:0000256" key="1">
    <source>
        <dbReference type="SAM" id="Phobius"/>
    </source>
</evidence>
<gene>
    <name evidence="2" type="ORF">D5R40_20805</name>
</gene>
<feature type="transmembrane region" description="Helical" evidence="1">
    <location>
        <begin position="182"/>
        <end position="210"/>
    </location>
</feature>
<dbReference type="InterPro" id="IPR018650">
    <property type="entry name" value="STSV1_Orf64"/>
</dbReference>
<keyword evidence="1" id="KW-1133">Transmembrane helix</keyword>
<dbReference type="AlphaFoldDB" id="A0A3N6P794"/>
<evidence type="ECO:0000313" key="2">
    <source>
        <dbReference type="EMBL" id="RQH34493.1"/>
    </source>
</evidence>
<feature type="transmembrane region" description="Helical" evidence="1">
    <location>
        <begin position="216"/>
        <end position="240"/>
    </location>
</feature>
<feature type="transmembrane region" description="Helical" evidence="1">
    <location>
        <begin position="372"/>
        <end position="388"/>
    </location>
</feature>
<comment type="caution">
    <text evidence="2">The sequence shown here is derived from an EMBL/GenBank/DDBJ whole genome shotgun (WGS) entry which is preliminary data.</text>
</comment>
<dbReference type="OrthoDB" id="501434at2"/>
<name>A0A3N6P794_9CYAN</name>
<evidence type="ECO:0000313" key="3">
    <source>
        <dbReference type="Proteomes" id="UP000269154"/>
    </source>
</evidence>
<feature type="transmembrane region" description="Helical" evidence="1">
    <location>
        <begin position="135"/>
        <end position="152"/>
    </location>
</feature>